<dbReference type="AlphaFoldDB" id="A0A915DRB6"/>
<feature type="transmembrane region" description="Helical" evidence="2">
    <location>
        <begin position="177"/>
        <end position="198"/>
    </location>
</feature>
<comment type="subcellular location">
    <subcellularLocation>
        <location evidence="1">Membrane</location>
        <topology evidence="1">Multi-pass membrane protein</topology>
    </subcellularLocation>
</comment>
<dbReference type="InterPro" id="IPR050327">
    <property type="entry name" value="Proton-linked_MCT"/>
</dbReference>
<feature type="transmembrane region" description="Helical" evidence="2">
    <location>
        <begin position="449"/>
        <end position="470"/>
    </location>
</feature>
<feature type="transmembrane region" description="Helical" evidence="2">
    <location>
        <begin position="20"/>
        <end position="40"/>
    </location>
</feature>
<dbReference type="InterPro" id="IPR011701">
    <property type="entry name" value="MFS"/>
</dbReference>
<feature type="transmembrane region" description="Helical" evidence="2">
    <location>
        <begin position="60"/>
        <end position="77"/>
    </location>
</feature>
<evidence type="ECO:0000259" key="3">
    <source>
        <dbReference type="PROSITE" id="PS50850"/>
    </source>
</evidence>
<proteinExistence type="predicted"/>
<feature type="transmembrane region" description="Helical" evidence="2">
    <location>
        <begin position="113"/>
        <end position="136"/>
    </location>
</feature>
<name>A0A915DRB6_9BILA</name>
<dbReference type="WBParaSite" id="jg2210">
    <property type="protein sequence ID" value="jg2210"/>
    <property type="gene ID" value="jg2210"/>
</dbReference>
<feature type="transmembrane region" description="Helical" evidence="2">
    <location>
        <begin position="476"/>
        <end position="497"/>
    </location>
</feature>
<accession>A0A915DRB6</accession>
<protein>
    <submittedName>
        <fullName evidence="5">Major facilitator superfamily (MFS) profile domain-containing protein</fullName>
    </submittedName>
</protein>
<evidence type="ECO:0000313" key="4">
    <source>
        <dbReference type="Proteomes" id="UP000887574"/>
    </source>
</evidence>
<feature type="transmembrane region" description="Helical" evidence="2">
    <location>
        <begin position="509"/>
        <end position="529"/>
    </location>
</feature>
<dbReference type="Pfam" id="PF07690">
    <property type="entry name" value="MFS_1"/>
    <property type="match status" value="2"/>
</dbReference>
<dbReference type="CDD" id="cd17352">
    <property type="entry name" value="MFS_MCT_SLC16"/>
    <property type="match status" value="1"/>
</dbReference>
<sequence length="587" mass="62825">MEEQLEDVGIIKPPDGGYGWVVVFASFLVNLIVDGVIFSISESIVPLWEKEFQTSTSMVTVAPSLLAGCYLLSGPLASALSNNFGCNKVAIAGAIIATSGLVLTVLVPALPVLYFTFGIIGGVGYGLIFLPAVVIVGQYFSERRALATGIAVCGSGIGTSLFSWLNPIILGLVNNNWRIFLVIIAAVTLLCVIFGSFFKPLKPSETQIEEVTKIATKYMERCEDTGEADGDMPLEKISSPNIAGGVAIERFKQSNGNFNSSKAGVQLNADRPFLSTIELYTVRQGDRSRQSQKDLAATVSKASMADLNRPLSKMDIFFAGSTTSLAKRQLSFHKERGARTSTLYLSVAGLPTNASEDGRSPKWTRGITASLRSLLDLSLLQSPSFLMLALGGFLTLACFFVPFMFIGALAKQNGVSESLTKYLVVIIGLVNLSARVLCGLIADHPKVDPLVVSNIAVILGGLATALAPFLTTFWMFAVYCVPFAFGVACFAALRSIICVELLGIDKLTNAYGMLMLFMGIAALIGPPFAALLKNLTNSYNMSFHVMGCIMVLSGIVSLPLRAVSKYEARKAGTTVEMEPLNKTKEGI</sequence>
<organism evidence="4 5">
    <name type="scientific">Ditylenchus dipsaci</name>
    <dbReference type="NCBI Taxonomy" id="166011"/>
    <lineage>
        <taxon>Eukaryota</taxon>
        <taxon>Metazoa</taxon>
        <taxon>Ecdysozoa</taxon>
        <taxon>Nematoda</taxon>
        <taxon>Chromadorea</taxon>
        <taxon>Rhabditida</taxon>
        <taxon>Tylenchina</taxon>
        <taxon>Tylenchomorpha</taxon>
        <taxon>Sphaerularioidea</taxon>
        <taxon>Anguinidae</taxon>
        <taxon>Anguininae</taxon>
        <taxon>Ditylenchus</taxon>
    </lineage>
</organism>
<evidence type="ECO:0000313" key="5">
    <source>
        <dbReference type="WBParaSite" id="jg2210"/>
    </source>
</evidence>
<dbReference type="PANTHER" id="PTHR11360">
    <property type="entry name" value="MONOCARBOXYLATE TRANSPORTER"/>
    <property type="match status" value="1"/>
</dbReference>
<feature type="transmembrane region" description="Helical" evidence="2">
    <location>
        <begin position="89"/>
        <end position="107"/>
    </location>
</feature>
<dbReference type="PANTHER" id="PTHR11360:SF238">
    <property type="entry name" value="SD10469P"/>
    <property type="match status" value="1"/>
</dbReference>
<dbReference type="GO" id="GO:0016020">
    <property type="term" value="C:membrane"/>
    <property type="evidence" value="ECO:0007669"/>
    <property type="project" value="UniProtKB-SubCell"/>
</dbReference>
<dbReference type="PROSITE" id="PS50850">
    <property type="entry name" value="MFS"/>
    <property type="match status" value="1"/>
</dbReference>
<feature type="domain" description="Major facilitator superfamily (MFS) profile" evidence="3">
    <location>
        <begin position="23"/>
        <end position="565"/>
    </location>
</feature>
<evidence type="ECO:0000256" key="1">
    <source>
        <dbReference type="ARBA" id="ARBA00004141"/>
    </source>
</evidence>
<reference evidence="5" key="1">
    <citation type="submission" date="2022-11" db="UniProtKB">
        <authorList>
            <consortium name="WormBaseParasite"/>
        </authorList>
    </citation>
    <scope>IDENTIFICATION</scope>
</reference>
<keyword evidence="4" id="KW-1185">Reference proteome</keyword>
<dbReference type="SUPFAM" id="SSF103473">
    <property type="entry name" value="MFS general substrate transporter"/>
    <property type="match status" value="1"/>
</dbReference>
<feature type="transmembrane region" description="Helical" evidence="2">
    <location>
        <begin position="541"/>
        <end position="560"/>
    </location>
</feature>
<feature type="transmembrane region" description="Helical" evidence="2">
    <location>
        <begin position="145"/>
        <end position="165"/>
    </location>
</feature>
<evidence type="ECO:0000256" key="2">
    <source>
        <dbReference type="SAM" id="Phobius"/>
    </source>
</evidence>
<dbReference type="InterPro" id="IPR020846">
    <property type="entry name" value="MFS_dom"/>
</dbReference>
<keyword evidence="2" id="KW-0472">Membrane</keyword>
<feature type="transmembrane region" description="Helical" evidence="2">
    <location>
        <begin position="422"/>
        <end position="442"/>
    </location>
</feature>
<feature type="transmembrane region" description="Helical" evidence="2">
    <location>
        <begin position="385"/>
        <end position="410"/>
    </location>
</feature>
<keyword evidence="2" id="KW-1133">Transmembrane helix</keyword>
<dbReference type="Gene3D" id="1.20.1250.20">
    <property type="entry name" value="MFS general substrate transporter like domains"/>
    <property type="match status" value="2"/>
</dbReference>
<dbReference type="InterPro" id="IPR036259">
    <property type="entry name" value="MFS_trans_sf"/>
</dbReference>
<dbReference type="Proteomes" id="UP000887574">
    <property type="component" value="Unplaced"/>
</dbReference>
<keyword evidence="2" id="KW-0812">Transmembrane</keyword>
<dbReference type="GO" id="GO:0008028">
    <property type="term" value="F:monocarboxylic acid transmembrane transporter activity"/>
    <property type="evidence" value="ECO:0007669"/>
    <property type="project" value="TreeGrafter"/>
</dbReference>